<dbReference type="AlphaFoldDB" id="A0A8W8KX29"/>
<reference evidence="2" key="1">
    <citation type="submission" date="2022-08" db="UniProtKB">
        <authorList>
            <consortium name="EnsemblMetazoa"/>
        </authorList>
    </citation>
    <scope>IDENTIFICATION</scope>
    <source>
        <strain evidence="2">05x7-T-G4-1.051#20</strain>
    </source>
</reference>
<feature type="domain" description="TIR" evidence="1">
    <location>
        <begin position="27"/>
        <end position="164"/>
    </location>
</feature>
<protein>
    <recommendedName>
        <fullName evidence="1">TIR domain-containing protein</fullName>
    </recommendedName>
</protein>
<dbReference type="PROSITE" id="PS50104">
    <property type="entry name" value="TIR"/>
    <property type="match status" value="1"/>
</dbReference>
<accession>A0A8W8KX29</accession>
<name>A0A8W8KX29_MAGGI</name>
<sequence length="164" mass="19071">MQKTSRETGMDKQIQPSVPNYPAEREIDYDIAIIYDKEDFQDVLEFKEHLVTDVLESKDKQNISVVSFDTTMMKNIREALTKSRFAFLFLTRSFCEESWPRLSQESVVRNVLYGDESGCIIVPIFTVNRSESTFKIPLGLNVLKGLRYCDRDQFYTASVIKLLF</sequence>
<proteinExistence type="predicted"/>
<dbReference type="InterPro" id="IPR035897">
    <property type="entry name" value="Toll_tir_struct_dom_sf"/>
</dbReference>
<dbReference type="SUPFAM" id="SSF52200">
    <property type="entry name" value="Toll/Interleukin receptor TIR domain"/>
    <property type="match status" value="1"/>
</dbReference>
<dbReference type="Gene3D" id="3.40.50.10140">
    <property type="entry name" value="Toll/interleukin-1 receptor homology (TIR) domain"/>
    <property type="match status" value="1"/>
</dbReference>
<evidence type="ECO:0000259" key="1">
    <source>
        <dbReference type="PROSITE" id="PS50104"/>
    </source>
</evidence>
<dbReference type="EnsemblMetazoa" id="G25330.1">
    <property type="protein sequence ID" value="G25330.1:cds"/>
    <property type="gene ID" value="G25330"/>
</dbReference>
<organism evidence="2 3">
    <name type="scientific">Magallana gigas</name>
    <name type="common">Pacific oyster</name>
    <name type="synonym">Crassostrea gigas</name>
    <dbReference type="NCBI Taxonomy" id="29159"/>
    <lineage>
        <taxon>Eukaryota</taxon>
        <taxon>Metazoa</taxon>
        <taxon>Spiralia</taxon>
        <taxon>Lophotrochozoa</taxon>
        <taxon>Mollusca</taxon>
        <taxon>Bivalvia</taxon>
        <taxon>Autobranchia</taxon>
        <taxon>Pteriomorphia</taxon>
        <taxon>Ostreida</taxon>
        <taxon>Ostreoidea</taxon>
        <taxon>Ostreidae</taxon>
        <taxon>Magallana</taxon>
    </lineage>
</organism>
<evidence type="ECO:0000313" key="2">
    <source>
        <dbReference type="EnsemblMetazoa" id="G25330.1:cds"/>
    </source>
</evidence>
<dbReference type="Proteomes" id="UP000005408">
    <property type="component" value="Unassembled WGS sequence"/>
</dbReference>
<keyword evidence="3" id="KW-1185">Reference proteome</keyword>
<dbReference type="GO" id="GO:0007165">
    <property type="term" value="P:signal transduction"/>
    <property type="evidence" value="ECO:0007669"/>
    <property type="project" value="InterPro"/>
</dbReference>
<evidence type="ECO:0000313" key="3">
    <source>
        <dbReference type="Proteomes" id="UP000005408"/>
    </source>
</evidence>
<dbReference type="InterPro" id="IPR000157">
    <property type="entry name" value="TIR_dom"/>
</dbReference>